<dbReference type="GO" id="GO:0016491">
    <property type="term" value="F:oxidoreductase activity"/>
    <property type="evidence" value="ECO:0007669"/>
    <property type="project" value="UniProtKB-KW"/>
</dbReference>
<keyword evidence="7" id="KW-1185">Reference proteome</keyword>
<accession>A0A1W2EAR5</accession>
<dbReference type="RefSeq" id="WP_084354596.1">
    <property type="nucleotide sequence ID" value="NZ_FWYD01000025.1"/>
</dbReference>
<feature type="domain" description="Gfo/Idh/MocA-like oxidoreductase N-terminal" evidence="4">
    <location>
        <begin position="4"/>
        <end position="124"/>
    </location>
</feature>
<dbReference type="PANTHER" id="PTHR22604">
    <property type="entry name" value="OXIDOREDUCTASES"/>
    <property type="match status" value="1"/>
</dbReference>
<dbReference type="SUPFAM" id="SSF55347">
    <property type="entry name" value="Glyceraldehyde-3-phosphate dehydrogenase-like, C-terminal domain"/>
    <property type="match status" value="1"/>
</dbReference>
<dbReference type="Pfam" id="PF01408">
    <property type="entry name" value="GFO_IDH_MocA"/>
    <property type="match status" value="1"/>
</dbReference>
<evidence type="ECO:0000259" key="4">
    <source>
        <dbReference type="Pfam" id="PF01408"/>
    </source>
</evidence>
<name>A0A1W2EAR5_9RHOB</name>
<evidence type="ECO:0000256" key="2">
    <source>
        <dbReference type="ARBA" id="ARBA00023002"/>
    </source>
</evidence>
<comment type="similarity">
    <text evidence="1">Belongs to the Gfo/Idh/MocA family.</text>
</comment>
<evidence type="ECO:0000259" key="5">
    <source>
        <dbReference type="Pfam" id="PF22725"/>
    </source>
</evidence>
<feature type="domain" description="GFO/IDH/MocA-like oxidoreductase" evidence="5">
    <location>
        <begin position="138"/>
        <end position="253"/>
    </location>
</feature>
<dbReference type="EMBL" id="FWYD01000025">
    <property type="protein sequence ID" value="SMD06436.1"/>
    <property type="molecule type" value="Genomic_DNA"/>
</dbReference>
<dbReference type="OrthoDB" id="9815825at2"/>
<dbReference type="Pfam" id="PF22725">
    <property type="entry name" value="GFO_IDH_MocA_C3"/>
    <property type="match status" value="1"/>
</dbReference>
<dbReference type="InterPro" id="IPR050984">
    <property type="entry name" value="Gfo/Idh/MocA_domain"/>
</dbReference>
<dbReference type="STRING" id="1387277.SAMN06295998_1259"/>
<dbReference type="Gene3D" id="3.30.360.10">
    <property type="entry name" value="Dihydrodipicolinate Reductase, domain 2"/>
    <property type="match status" value="1"/>
</dbReference>
<dbReference type="SUPFAM" id="SSF51735">
    <property type="entry name" value="NAD(P)-binding Rossmann-fold domains"/>
    <property type="match status" value="1"/>
</dbReference>
<dbReference type="AlphaFoldDB" id="A0A1W2EAR5"/>
<organism evidence="6 7">
    <name type="scientific">Primorskyibacter flagellatus</name>
    <dbReference type="NCBI Taxonomy" id="1387277"/>
    <lineage>
        <taxon>Bacteria</taxon>
        <taxon>Pseudomonadati</taxon>
        <taxon>Pseudomonadota</taxon>
        <taxon>Alphaproteobacteria</taxon>
        <taxon>Rhodobacterales</taxon>
        <taxon>Roseobacteraceae</taxon>
        <taxon>Primorskyibacter</taxon>
    </lineage>
</organism>
<dbReference type="PRINTS" id="PR01775">
    <property type="entry name" value="GLFROXRDTASE"/>
</dbReference>
<evidence type="ECO:0000256" key="3">
    <source>
        <dbReference type="SAM" id="MobiDB-lite"/>
    </source>
</evidence>
<dbReference type="InterPro" id="IPR008354">
    <property type="entry name" value="Glc-Fru_OxRdtase_bac"/>
</dbReference>
<dbReference type="PANTHER" id="PTHR22604:SF105">
    <property type="entry name" value="TRANS-1,2-DIHYDROBENZENE-1,2-DIOL DEHYDROGENASE"/>
    <property type="match status" value="1"/>
</dbReference>
<dbReference type="InterPro" id="IPR055170">
    <property type="entry name" value="GFO_IDH_MocA-like_dom"/>
</dbReference>
<dbReference type="Proteomes" id="UP000192330">
    <property type="component" value="Unassembled WGS sequence"/>
</dbReference>
<dbReference type="Gene3D" id="3.40.50.720">
    <property type="entry name" value="NAD(P)-binding Rossmann-like Domain"/>
    <property type="match status" value="1"/>
</dbReference>
<evidence type="ECO:0000313" key="7">
    <source>
        <dbReference type="Proteomes" id="UP000192330"/>
    </source>
</evidence>
<feature type="region of interest" description="Disordered" evidence="3">
    <location>
        <begin position="325"/>
        <end position="345"/>
    </location>
</feature>
<gene>
    <name evidence="6" type="ORF">SAMN06295998_1259</name>
</gene>
<dbReference type="InterPro" id="IPR036291">
    <property type="entry name" value="NAD(P)-bd_dom_sf"/>
</dbReference>
<evidence type="ECO:0000313" key="6">
    <source>
        <dbReference type="EMBL" id="SMD06436.1"/>
    </source>
</evidence>
<keyword evidence="2" id="KW-0560">Oxidoreductase</keyword>
<sequence>MKKIRYAVVGAGWISQEAFMPGVSQTENSNISAIVSGSIDKARMLADFHTVPHVYSYEQYDEMLAADVCDAVYVALPNSMHADFTIRAARAGKHILVEKPLATSLEDGTAMVAAAEENGVFLVTAYRLHNEQGTVDVLERIRAGEIGDPRIFSAVFSFMPDPDNHRLKAGHWGGPLQDVGVYCLNAVRHVFGEEPVEVTAVRSHGDNNPMFSDVEESIAVTLSFPHGRLAQFIASFGANSKDCYTVVGTKGSLTLDPAFRFETPTTLQRRNDDSFAFETFMHTDHFAGQVSYFSDCIVNGTLPEPDGGEGLADMRALLAIEKAAETGQAQKIDTPPRPSHPDRSMVRAFPTTKKRLLL</sequence>
<protein>
    <submittedName>
        <fullName evidence="6">Predicted dehydrogenase</fullName>
    </submittedName>
</protein>
<dbReference type="GO" id="GO:0000166">
    <property type="term" value="F:nucleotide binding"/>
    <property type="evidence" value="ECO:0007669"/>
    <property type="project" value="InterPro"/>
</dbReference>
<proteinExistence type="inferred from homology"/>
<reference evidence="6 7" key="1">
    <citation type="submission" date="2017-04" db="EMBL/GenBank/DDBJ databases">
        <authorList>
            <person name="Afonso C.L."/>
            <person name="Miller P.J."/>
            <person name="Scott M.A."/>
            <person name="Spackman E."/>
            <person name="Goraichik I."/>
            <person name="Dimitrov K.M."/>
            <person name="Suarez D.L."/>
            <person name="Swayne D.E."/>
        </authorList>
    </citation>
    <scope>NUCLEOTIDE SEQUENCE [LARGE SCALE GENOMIC DNA]</scope>
    <source>
        <strain evidence="6 7">CGMCC 1.12644</strain>
    </source>
</reference>
<dbReference type="InterPro" id="IPR000683">
    <property type="entry name" value="Gfo/Idh/MocA-like_OxRdtase_N"/>
</dbReference>
<evidence type="ECO:0000256" key="1">
    <source>
        <dbReference type="ARBA" id="ARBA00010928"/>
    </source>
</evidence>